<dbReference type="PANTHER" id="PTHR15139:SF0">
    <property type="entry name" value="TUBULIN-SPECIFIC CHAPERONE C"/>
    <property type="match status" value="1"/>
</dbReference>
<dbReference type="InterPro" id="IPR027684">
    <property type="entry name" value="TBCC"/>
</dbReference>
<protein>
    <recommendedName>
        <fullName evidence="8">C-CAP/cofactor C-like domain-containing protein</fullName>
    </recommendedName>
</protein>
<keyword evidence="5" id="KW-0143">Chaperone</keyword>
<feature type="compositionally biased region" description="Low complexity" evidence="7">
    <location>
        <begin position="146"/>
        <end position="162"/>
    </location>
</feature>
<dbReference type="Pfam" id="PF07986">
    <property type="entry name" value="TBCC"/>
    <property type="match status" value="1"/>
</dbReference>
<feature type="region of interest" description="Disordered" evidence="7">
    <location>
        <begin position="1"/>
        <end position="36"/>
    </location>
</feature>
<dbReference type="InterPro" id="IPR012945">
    <property type="entry name" value="Tubulin-bd_cofactor_C_dom"/>
</dbReference>
<dbReference type="Gene3D" id="1.20.58.1250">
    <property type="entry name" value="Tubulin Binding Cofactor C, N-terminal domain"/>
    <property type="match status" value="1"/>
</dbReference>
<evidence type="ECO:0000256" key="7">
    <source>
        <dbReference type="SAM" id="MobiDB-lite"/>
    </source>
</evidence>
<feature type="compositionally biased region" description="Low complexity" evidence="7">
    <location>
        <begin position="119"/>
        <end position="137"/>
    </location>
</feature>
<accession>A0AAN6ZB91</accession>
<evidence type="ECO:0000256" key="3">
    <source>
        <dbReference type="ARBA" id="ARBA00022490"/>
    </source>
</evidence>
<dbReference type="InterPro" id="IPR016098">
    <property type="entry name" value="CAP/MinC_C"/>
</dbReference>
<dbReference type="InterPro" id="IPR006599">
    <property type="entry name" value="CARP_motif"/>
</dbReference>
<dbReference type="SMART" id="SM00673">
    <property type="entry name" value="CARP"/>
    <property type="match status" value="1"/>
</dbReference>
<dbReference type="GO" id="GO:0007023">
    <property type="term" value="P:post-chaperonin tubulin folding pathway"/>
    <property type="evidence" value="ECO:0007669"/>
    <property type="project" value="InterPro"/>
</dbReference>
<name>A0AAN6ZB91_9PEZI</name>
<dbReference type="Pfam" id="PF16752">
    <property type="entry name" value="TBCC_N"/>
    <property type="match status" value="1"/>
</dbReference>
<organism evidence="9 10">
    <name type="scientific">Trichocladium antarcticum</name>
    <dbReference type="NCBI Taxonomy" id="1450529"/>
    <lineage>
        <taxon>Eukaryota</taxon>
        <taxon>Fungi</taxon>
        <taxon>Dikarya</taxon>
        <taxon>Ascomycota</taxon>
        <taxon>Pezizomycotina</taxon>
        <taxon>Sordariomycetes</taxon>
        <taxon>Sordariomycetidae</taxon>
        <taxon>Sordariales</taxon>
        <taxon>Chaetomiaceae</taxon>
        <taxon>Trichocladium</taxon>
    </lineage>
</organism>
<evidence type="ECO:0000256" key="4">
    <source>
        <dbReference type="ARBA" id="ARBA00022990"/>
    </source>
</evidence>
<dbReference type="GO" id="GO:0007021">
    <property type="term" value="P:tubulin complex assembly"/>
    <property type="evidence" value="ECO:0007669"/>
    <property type="project" value="TreeGrafter"/>
</dbReference>
<evidence type="ECO:0000313" key="10">
    <source>
        <dbReference type="Proteomes" id="UP001304895"/>
    </source>
</evidence>
<keyword evidence="3" id="KW-0963">Cytoplasm</keyword>
<reference evidence="9" key="1">
    <citation type="journal article" date="2023" name="Mol. Phylogenet. Evol.">
        <title>Genome-scale phylogeny and comparative genomics of the fungal order Sordariales.</title>
        <authorList>
            <person name="Hensen N."/>
            <person name="Bonometti L."/>
            <person name="Westerberg I."/>
            <person name="Brannstrom I.O."/>
            <person name="Guillou S."/>
            <person name="Cros-Aarteil S."/>
            <person name="Calhoun S."/>
            <person name="Haridas S."/>
            <person name="Kuo A."/>
            <person name="Mondo S."/>
            <person name="Pangilinan J."/>
            <person name="Riley R."/>
            <person name="LaButti K."/>
            <person name="Andreopoulos B."/>
            <person name="Lipzen A."/>
            <person name="Chen C."/>
            <person name="Yan M."/>
            <person name="Daum C."/>
            <person name="Ng V."/>
            <person name="Clum A."/>
            <person name="Steindorff A."/>
            <person name="Ohm R.A."/>
            <person name="Martin F."/>
            <person name="Silar P."/>
            <person name="Natvig D.O."/>
            <person name="Lalanne C."/>
            <person name="Gautier V."/>
            <person name="Ament-Velasquez S.L."/>
            <person name="Kruys A."/>
            <person name="Hutchinson M.I."/>
            <person name="Powell A.J."/>
            <person name="Barry K."/>
            <person name="Miller A.N."/>
            <person name="Grigoriev I.V."/>
            <person name="Debuchy R."/>
            <person name="Gladieux P."/>
            <person name="Hiltunen Thoren M."/>
            <person name="Johannesson H."/>
        </authorList>
    </citation>
    <scope>NUCLEOTIDE SEQUENCE</scope>
    <source>
        <strain evidence="9">CBS 123565</strain>
    </source>
</reference>
<comment type="caution">
    <text evidence="9">The sequence shown here is derived from an EMBL/GenBank/DDBJ whole genome shotgun (WGS) entry which is preliminary data.</text>
</comment>
<keyword evidence="4" id="KW-0007">Acetylation</keyword>
<dbReference type="InterPro" id="IPR017901">
    <property type="entry name" value="C-CAP_CF_C-like"/>
</dbReference>
<dbReference type="EMBL" id="MU853428">
    <property type="protein sequence ID" value="KAK4131079.1"/>
    <property type="molecule type" value="Genomic_DNA"/>
</dbReference>
<dbReference type="InterPro" id="IPR038397">
    <property type="entry name" value="TBCC_N_sf"/>
</dbReference>
<evidence type="ECO:0000256" key="6">
    <source>
        <dbReference type="ARBA" id="ARBA00026055"/>
    </source>
</evidence>
<gene>
    <name evidence="9" type="ORF">BT67DRAFT_487116</name>
</gene>
<dbReference type="PROSITE" id="PS51329">
    <property type="entry name" value="C_CAP_COFACTOR_C"/>
    <property type="match status" value="1"/>
</dbReference>
<comment type="subunit">
    <text evidence="6">Supercomplex made of cofactors A to E. Cofactors A and D function by capturing and stabilizing tubulin in a quasi-native conformation. Cofactor E binds to the cofactor D-tubulin complex; interaction with cofactor C then causes the release of tubulin polypeptides that are committed to the native state.</text>
</comment>
<dbReference type="InterPro" id="IPR031925">
    <property type="entry name" value="TBCC_N"/>
</dbReference>
<evidence type="ECO:0000256" key="2">
    <source>
        <dbReference type="ARBA" id="ARBA00008848"/>
    </source>
</evidence>
<dbReference type="Proteomes" id="UP001304895">
    <property type="component" value="Unassembled WGS sequence"/>
</dbReference>
<evidence type="ECO:0000259" key="8">
    <source>
        <dbReference type="PROSITE" id="PS51329"/>
    </source>
</evidence>
<dbReference type="GO" id="GO:0015631">
    <property type="term" value="F:tubulin binding"/>
    <property type="evidence" value="ECO:0007669"/>
    <property type="project" value="InterPro"/>
</dbReference>
<comment type="subcellular location">
    <subcellularLocation>
        <location evidence="1">Cytoplasm</location>
    </subcellularLocation>
</comment>
<feature type="compositionally biased region" description="Polar residues" evidence="7">
    <location>
        <begin position="10"/>
        <end position="36"/>
    </location>
</feature>
<proteinExistence type="inferred from homology"/>
<evidence type="ECO:0000256" key="1">
    <source>
        <dbReference type="ARBA" id="ARBA00004496"/>
    </source>
</evidence>
<dbReference type="AlphaFoldDB" id="A0AAN6ZB91"/>
<comment type="similarity">
    <text evidence="2">Belongs to the TBCC family.</text>
</comment>
<feature type="region of interest" description="Disordered" evidence="7">
    <location>
        <begin position="119"/>
        <end position="212"/>
    </location>
</feature>
<dbReference type="PANTHER" id="PTHR15139">
    <property type="entry name" value="TUBULIN FOLDING COFACTOR C"/>
    <property type="match status" value="1"/>
</dbReference>
<dbReference type="Gene3D" id="2.160.20.70">
    <property type="match status" value="1"/>
</dbReference>
<feature type="domain" description="C-CAP/cofactor C-like" evidence="8">
    <location>
        <begin position="233"/>
        <end position="370"/>
    </location>
</feature>
<reference evidence="9" key="2">
    <citation type="submission" date="2023-05" db="EMBL/GenBank/DDBJ databases">
        <authorList>
            <consortium name="Lawrence Berkeley National Laboratory"/>
            <person name="Steindorff A."/>
            <person name="Hensen N."/>
            <person name="Bonometti L."/>
            <person name="Westerberg I."/>
            <person name="Brannstrom I.O."/>
            <person name="Guillou S."/>
            <person name="Cros-Aarteil S."/>
            <person name="Calhoun S."/>
            <person name="Haridas S."/>
            <person name="Kuo A."/>
            <person name="Mondo S."/>
            <person name="Pangilinan J."/>
            <person name="Riley R."/>
            <person name="Labutti K."/>
            <person name="Andreopoulos B."/>
            <person name="Lipzen A."/>
            <person name="Chen C."/>
            <person name="Yanf M."/>
            <person name="Daum C."/>
            <person name="Ng V."/>
            <person name="Clum A."/>
            <person name="Ohm R."/>
            <person name="Martin F."/>
            <person name="Silar P."/>
            <person name="Natvig D."/>
            <person name="Lalanne C."/>
            <person name="Gautier V."/>
            <person name="Ament-Velasquez S.L."/>
            <person name="Kruys A."/>
            <person name="Hutchinson M.I."/>
            <person name="Powell A.J."/>
            <person name="Barry K."/>
            <person name="Miller A.N."/>
            <person name="Grigoriev I.V."/>
            <person name="Debuchy R."/>
            <person name="Gladieux P."/>
            <person name="Thoren M.H."/>
            <person name="Johannesson H."/>
        </authorList>
    </citation>
    <scope>NUCLEOTIDE SEQUENCE</scope>
    <source>
        <strain evidence="9">CBS 123565</strain>
    </source>
</reference>
<evidence type="ECO:0000256" key="5">
    <source>
        <dbReference type="ARBA" id="ARBA00023186"/>
    </source>
</evidence>
<dbReference type="GO" id="GO:0005737">
    <property type="term" value="C:cytoplasm"/>
    <property type="evidence" value="ECO:0007669"/>
    <property type="project" value="UniProtKB-SubCell"/>
</dbReference>
<keyword evidence="10" id="KW-1185">Reference proteome</keyword>
<sequence>MDPKERFHRQFQSAAAGNVPLPTSLTQHPSDSHANQGLQEQITQLSTFAAVGGERQDAVAHILSSISRLSTDVADAADHLPAYDQRTYSGVIKALREQLNEATAKFAPKTRFQFKPRTAAAAACSSSSTTTTTTTATKPDARRLLNPAPNNSSSNSGDGPHPSTNPTAPPPAADDGAGAGTVPRPPAKDYNAEIARPGTGTGTGTGTGIRTPSFSAARDIALSGHRRVHIMLPASASRATTAGTLTDLRRCVVDMSVPTLAPGAGAGAEGAGAAPFASLMLQDVAGCVIVAGHVDGPVHVTGVRDSVVVVVARQVRVHECENVVLYLHCVSRPIVEDCTGVRFARAPGCYLGEKQRAETNLFDQVDDFKWLKATASPNWSLVPEDDAIPDSVWKKTLAGGAGLGVEDILRIMGVGRGS</sequence>
<evidence type="ECO:0000313" key="9">
    <source>
        <dbReference type="EMBL" id="KAK4131079.1"/>
    </source>
</evidence>